<feature type="domain" description="HYDIN/VesB/CFA65-like Ig-like" evidence="6">
    <location>
        <begin position="2"/>
        <end position="75"/>
    </location>
</feature>
<dbReference type="EMBL" id="VYZT01034249">
    <property type="protein sequence ID" value="NXS32537.1"/>
    <property type="molecule type" value="Genomic_DNA"/>
</dbReference>
<evidence type="ECO:0000256" key="2">
    <source>
        <dbReference type="ARBA" id="ARBA00004496"/>
    </source>
</evidence>
<dbReference type="PANTHER" id="PTHR23053:SF0">
    <property type="entry name" value="HYDROCEPHALUS-INDUCING PROTEIN HOMOLOG"/>
    <property type="match status" value="1"/>
</dbReference>
<evidence type="ECO:0000256" key="5">
    <source>
        <dbReference type="ARBA" id="ARBA00023273"/>
    </source>
</evidence>
<dbReference type="AlphaFoldDB" id="A0A7L2TGZ1"/>
<evidence type="ECO:0000259" key="6">
    <source>
        <dbReference type="Pfam" id="PF22544"/>
    </source>
</evidence>
<dbReference type="Proteomes" id="UP000583496">
    <property type="component" value="Unassembled WGS sequence"/>
</dbReference>
<sequence>LINKGAIDAPFTFVPPTSMVADCFKVSPVEGMLAPGEVQTIQIAFNASVLGKFDEQFQFYAAGSPTPAVLTIKGCVDGPYLHFDVPELDFGDVSFGFPCTRTCRLTNNSLVSVKFKLRIPQDGRGRVYSSYDQIRDDTDPSWRKGPHFYVEPKEFKMTPSQGTIVPLGHQDIEVTLCSNTVMEYYRDMLVDLEGIGEGVVAITIMGRCLVPRLEVFPHILWYDECRLKEPYERKFLIVNSSPLPGCYGLIPQKRKEDSPVFYSSPKPCGIVQPHSMAEIPVIIEVQKLGKHSTNVL</sequence>
<evidence type="ECO:0000256" key="3">
    <source>
        <dbReference type="ARBA" id="ARBA00022490"/>
    </source>
</evidence>
<comment type="caution">
    <text evidence="7">The sequence shown here is derived from an EMBL/GenBank/DDBJ whole genome shotgun (WGS) entry which is preliminary data.</text>
</comment>
<feature type="non-terminal residue" evidence="7">
    <location>
        <position position="1"/>
    </location>
</feature>
<organism evidence="7 8">
    <name type="scientific">Pomatostomus ruficeps</name>
    <name type="common">Chestnut-crowned babbler</name>
    <dbReference type="NCBI Taxonomy" id="9176"/>
    <lineage>
        <taxon>Eukaryota</taxon>
        <taxon>Metazoa</taxon>
        <taxon>Chordata</taxon>
        <taxon>Craniata</taxon>
        <taxon>Vertebrata</taxon>
        <taxon>Euteleostomi</taxon>
        <taxon>Archelosauria</taxon>
        <taxon>Archosauria</taxon>
        <taxon>Dinosauria</taxon>
        <taxon>Saurischia</taxon>
        <taxon>Theropoda</taxon>
        <taxon>Coelurosauria</taxon>
        <taxon>Aves</taxon>
        <taxon>Neognathae</taxon>
        <taxon>Neoaves</taxon>
        <taxon>Telluraves</taxon>
        <taxon>Australaves</taxon>
        <taxon>Passeriformes</taxon>
        <taxon>Sylvioidea</taxon>
        <taxon>Timaliidae</taxon>
        <taxon>Pomatostomus</taxon>
    </lineage>
</organism>
<keyword evidence="8" id="KW-1185">Reference proteome</keyword>
<dbReference type="GO" id="GO:0005930">
    <property type="term" value="C:axoneme"/>
    <property type="evidence" value="ECO:0007669"/>
    <property type="project" value="TreeGrafter"/>
</dbReference>
<dbReference type="Gene3D" id="2.60.40.10">
    <property type="entry name" value="Immunoglobulins"/>
    <property type="match status" value="2"/>
</dbReference>
<dbReference type="InterPro" id="IPR033305">
    <property type="entry name" value="Hydin-like"/>
</dbReference>
<gene>
    <name evidence="7" type="primary">Hydin_1</name>
    <name evidence="7" type="ORF">POSRUF_R03124</name>
</gene>
<dbReference type="OrthoDB" id="442692at2759"/>
<reference evidence="7 8" key="1">
    <citation type="submission" date="2019-09" db="EMBL/GenBank/DDBJ databases">
        <title>Bird 10,000 Genomes (B10K) Project - Family phase.</title>
        <authorList>
            <person name="Zhang G."/>
        </authorList>
    </citation>
    <scope>NUCLEOTIDE SEQUENCE [LARGE SCALE GENOMIC DNA]</scope>
    <source>
        <strain evidence="7">B10K-DU-002-71</strain>
        <tissue evidence="7">Muscle</tissue>
    </source>
</reference>
<dbReference type="PANTHER" id="PTHR23053">
    <property type="entry name" value="DLEC1 DELETED IN LUNG AND ESOPHAGEAL CANCER 1"/>
    <property type="match status" value="1"/>
</dbReference>
<evidence type="ECO:0000256" key="1">
    <source>
        <dbReference type="ARBA" id="ARBA00004138"/>
    </source>
</evidence>
<evidence type="ECO:0000313" key="8">
    <source>
        <dbReference type="Proteomes" id="UP000583496"/>
    </source>
</evidence>
<accession>A0A7L2TGZ1</accession>
<evidence type="ECO:0000256" key="4">
    <source>
        <dbReference type="ARBA" id="ARBA00023069"/>
    </source>
</evidence>
<evidence type="ECO:0000313" key="7">
    <source>
        <dbReference type="EMBL" id="NXS32537.1"/>
    </source>
</evidence>
<protein>
    <submittedName>
        <fullName evidence="7">HYDIN protein</fullName>
    </submittedName>
</protein>
<dbReference type="GO" id="GO:0003341">
    <property type="term" value="P:cilium movement"/>
    <property type="evidence" value="ECO:0007669"/>
    <property type="project" value="TreeGrafter"/>
</dbReference>
<dbReference type="Pfam" id="PF14874">
    <property type="entry name" value="PapD-like"/>
    <property type="match status" value="1"/>
</dbReference>
<keyword evidence="4" id="KW-0969">Cilium</keyword>
<dbReference type="Pfam" id="PF22544">
    <property type="entry name" value="HYDIN_VesB_CFA65-like_Ig"/>
    <property type="match status" value="1"/>
</dbReference>
<feature type="non-terminal residue" evidence="7">
    <location>
        <position position="296"/>
    </location>
</feature>
<dbReference type="InterPro" id="IPR053879">
    <property type="entry name" value="HYDIN_VesB_CFA65-like_Ig"/>
</dbReference>
<dbReference type="InterPro" id="IPR013783">
    <property type="entry name" value="Ig-like_fold"/>
</dbReference>
<dbReference type="GO" id="GO:1904158">
    <property type="term" value="P:axonemal central apparatus assembly"/>
    <property type="evidence" value="ECO:0007669"/>
    <property type="project" value="TreeGrafter"/>
</dbReference>
<keyword evidence="3" id="KW-0963">Cytoplasm</keyword>
<proteinExistence type="predicted"/>
<comment type="subcellular location">
    <subcellularLocation>
        <location evidence="1">Cell projection</location>
        <location evidence="1">Cilium</location>
    </subcellularLocation>
    <subcellularLocation>
        <location evidence="2">Cytoplasm</location>
    </subcellularLocation>
</comment>
<keyword evidence="5" id="KW-0966">Cell projection</keyword>
<name>A0A7L2TGZ1_POMRU</name>